<evidence type="ECO:0000256" key="1">
    <source>
        <dbReference type="SAM" id="MobiDB-lite"/>
    </source>
</evidence>
<sequence>MNRRPVAAEGVHHKGHHNLVDNNKDLQILDQKNETDQYRTSTSTSTSALRSLASPYCTARARGALLCMHASLRLTQLNPTQLKPPSLVFSAVPSPRRQMTDLIPRLQGYLTAAGRDSALAQRLSNMTTMLSGIRIRDGMVATKHFVCNLDAVSLILLTVTLVAFLVPVLILFPPVPVDCSDVLRQTHSRAGVALRDMDIGPGRSRDRRLPRAESEGKGAVAHSPRIVPVQSCRGIELERDGASFKPSEFDRLYTLARRDSEVGQKDVWQAISREHFPLLANIEVDLWIPDPNKTSRLLGHIEGSFLVLRFPWSDSGLQGISQQVAAKISHGLKARPGKEFLLPVSFPNEEEIRARGYSFTEVTIGGKNTMGLNMDVELPAELARYLGAEQQIGIFRVDQL</sequence>
<evidence type="ECO:0000313" key="3">
    <source>
        <dbReference type="EMBL" id="KAF5682266.1"/>
    </source>
</evidence>
<reference evidence="3 4" key="1">
    <citation type="submission" date="2020-05" db="EMBL/GenBank/DDBJ databases">
        <title>Identification and distribution of gene clusters putatively required for synthesis of sphingolipid metabolism inhibitors in phylogenetically diverse species of the filamentous fungus Fusarium.</title>
        <authorList>
            <person name="Kim H.-S."/>
            <person name="Busman M."/>
            <person name="Brown D.W."/>
            <person name="Divon H."/>
            <person name="Uhlig S."/>
            <person name="Proctor R.H."/>
        </authorList>
    </citation>
    <scope>NUCLEOTIDE SEQUENCE [LARGE SCALE GENOMIC DNA]</scope>
    <source>
        <strain evidence="3 4">NRRL 25311</strain>
    </source>
</reference>
<accession>A0A8H5U596</accession>
<protein>
    <submittedName>
        <fullName evidence="3">Mosc containing protein</fullName>
    </submittedName>
</protein>
<evidence type="ECO:0000256" key="2">
    <source>
        <dbReference type="SAM" id="Phobius"/>
    </source>
</evidence>
<feature type="compositionally biased region" description="Basic and acidic residues" evidence="1">
    <location>
        <begin position="195"/>
        <end position="216"/>
    </location>
</feature>
<proteinExistence type="predicted"/>
<feature type="transmembrane region" description="Helical" evidence="2">
    <location>
        <begin position="151"/>
        <end position="172"/>
    </location>
</feature>
<keyword evidence="2" id="KW-0472">Membrane</keyword>
<keyword evidence="2" id="KW-1133">Transmembrane helix</keyword>
<organism evidence="3 4">
    <name type="scientific">Fusarium denticulatum</name>
    <dbReference type="NCBI Taxonomy" id="48507"/>
    <lineage>
        <taxon>Eukaryota</taxon>
        <taxon>Fungi</taxon>
        <taxon>Dikarya</taxon>
        <taxon>Ascomycota</taxon>
        <taxon>Pezizomycotina</taxon>
        <taxon>Sordariomycetes</taxon>
        <taxon>Hypocreomycetidae</taxon>
        <taxon>Hypocreales</taxon>
        <taxon>Nectriaceae</taxon>
        <taxon>Fusarium</taxon>
        <taxon>Fusarium fujikuroi species complex</taxon>
    </lineage>
</organism>
<dbReference type="EMBL" id="JAAOAK010000221">
    <property type="protein sequence ID" value="KAF5682266.1"/>
    <property type="molecule type" value="Genomic_DNA"/>
</dbReference>
<name>A0A8H5U596_9HYPO</name>
<keyword evidence="4" id="KW-1185">Reference proteome</keyword>
<comment type="caution">
    <text evidence="3">The sequence shown here is derived from an EMBL/GenBank/DDBJ whole genome shotgun (WGS) entry which is preliminary data.</text>
</comment>
<dbReference type="AlphaFoldDB" id="A0A8H5U596"/>
<evidence type="ECO:0000313" key="4">
    <source>
        <dbReference type="Proteomes" id="UP000562682"/>
    </source>
</evidence>
<keyword evidence="2" id="KW-0812">Transmembrane</keyword>
<dbReference type="Proteomes" id="UP000562682">
    <property type="component" value="Unassembled WGS sequence"/>
</dbReference>
<feature type="region of interest" description="Disordered" evidence="1">
    <location>
        <begin position="195"/>
        <end position="221"/>
    </location>
</feature>
<gene>
    <name evidence="3" type="ORF">FDENT_7753</name>
</gene>